<dbReference type="InterPro" id="IPR013467">
    <property type="entry name" value="HNH78-like"/>
</dbReference>
<dbReference type="EMBL" id="CAADFV010000066">
    <property type="protein sequence ID" value="VFK61469.1"/>
    <property type="molecule type" value="Genomic_DNA"/>
</dbReference>
<dbReference type="NCBIfam" id="TIGR02646">
    <property type="entry name" value="retron system putative HNH endonuclease"/>
    <property type="match status" value="1"/>
</dbReference>
<evidence type="ECO:0000313" key="3">
    <source>
        <dbReference type="EMBL" id="VFK65952.1"/>
    </source>
</evidence>
<organism evidence="3">
    <name type="scientific">Candidatus Kentrum sp. TUN</name>
    <dbReference type="NCBI Taxonomy" id="2126343"/>
    <lineage>
        <taxon>Bacteria</taxon>
        <taxon>Pseudomonadati</taxon>
        <taxon>Pseudomonadota</taxon>
        <taxon>Gammaproteobacteria</taxon>
        <taxon>Candidatus Kentrum</taxon>
    </lineage>
</organism>
<sequence length="212" mass="24124">MKHIVKQDEPEAFIRWKAPAGPDWQPSYGVLGGKPKQAVKKALMVEQGYICCYCERRLTDDDAHIEHFRPQSDPAIDPLDFGNLLCSCQNRLKKGEPRHCGHRKGDWFDDTLLISPLDPGCERRFKFTYDGEIKSAADPDAAAFKTIEKLGLNIPKLKSQRVEALEPFLEENLSLEEVRTFVSGYLEKDSSGRFGEFWSMIQCLSVILPSFK</sequence>
<dbReference type="AlphaFoldDB" id="A0A451AIW4"/>
<dbReference type="Gene3D" id="1.10.30.50">
    <property type="match status" value="1"/>
</dbReference>
<name>A0A451AIW4_9GAMM</name>
<evidence type="ECO:0000313" key="1">
    <source>
        <dbReference type="EMBL" id="VFK55459.1"/>
    </source>
</evidence>
<proteinExistence type="predicted"/>
<evidence type="ECO:0000313" key="2">
    <source>
        <dbReference type="EMBL" id="VFK61469.1"/>
    </source>
</evidence>
<dbReference type="EMBL" id="CAADFX010000408">
    <property type="protein sequence ID" value="VFK65952.1"/>
    <property type="molecule type" value="Genomic_DNA"/>
</dbReference>
<reference evidence="3" key="1">
    <citation type="submission" date="2019-02" db="EMBL/GenBank/DDBJ databases">
        <authorList>
            <person name="Gruber-Vodicka R. H."/>
            <person name="Seah K. B. B."/>
        </authorList>
    </citation>
    <scope>NUCLEOTIDE SEQUENCE</scope>
    <source>
        <strain evidence="3">BECK_BY1</strain>
        <strain evidence="2">BECK_BY2</strain>
        <strain evidence="1">BECK_BY3</strain>
    </source>
</reference>
<protein>
    <submittedName>
        <fullName evidence="3">TIGR02646 family protein</fullName>
    </submittedName>
</protein>
<dbReference type="EMBL" id="CAADFY010000068">
    <property type="protein sequence ID" value="VFK55459.1"/>
    <property type="molecule type" value="Genomic_DNA"/>
</dbReference>
<accession>A0A451AIW4</accession>
<gene>
    <name evidence="3" type="ORF">BECKTUN1418D_GA0071000_14081</name>
    <name evidence="2" type="ORF">BECKTUN1418E_GA0071001_106611</name>
    <name evidence="1" type="ORF">BECKTUN1418F_GA0071002_106811</name>
</gene>